<comment type="pathway">
    <text evidence="1">Mycotoxin biosynthesis.</text>
</comment>
<dbReference type="InterPro" id="IPR020843">
    <property type="entry name" value="ER"/>
</dbReference>
<evidence type="ECO:0000256" key="4">
    <source>
        <dbReference type="ARBA" id="ARBA00083301"/>
    </source>
</evidence>
<dbReference type="Gene3D" id="3.40.50.720">
    <property type="entry name" value="NAD(P)-binding Rossmann-like Domain"/>
    <property type="match status" value="1"/>
</dbReference>
<feature type="domain" description="Enoyl reductase (ER)" evidence="5">
    <location>
        <begin position="20"/>
        <end position="344"/>
    </location>
</feature>
<name>A0A0F8A080_9HYPO</name>
<dbReference type="Gene3D" id="3.90.180.10">
    <property type="entry name" value="Medium-chain alcohol dehydrogenases, catalytic domain"/>
    <property type="match status" value="1"/>
</dbReference>
<keyword evidence="7" id="KW-1185">Reference proteome</keyword>
<accession>A0A0F8A080</accession>
<dbReference type="EMBL" id="KQ030520">
    <property type="protein sequence ID" value="KJZ75137.1"/>
    <property type="molecule type" value="Genomic_DNA"/>
</dbReference>
<dbReference type="Pfam" id="PF16884">
    <property type="entry name" value="ADH_N_2"/>
    <property type="match status" value="1"/>
</dbReference>
<dbReference type="InterPro" id="IPR045010">
    <property type="entry name" value="MDR_fam"/>
</dbReference>
<organism evidence="6 7">
    <name type="scientific">Hirsutella minnesotensis 3608</name>
    <dbReference type="NCBI Taxonomy" id="1043627"/>
    <lineage>
        <taxon>Eukaryota</taxon>
        <taxon>Fungi</taxon>
        <taxon>Dikarya</taxon>
        <taxon>Ascomycota</taxon>
        <taxon>Pezizomycotina</taxon>
        <taxon>Sordariomycetes</taxon>
        <taxon>Hypocreomycetidae</taxon>
        <taxon>Hypocreales</taxon>
        <taxon>Ophiocordycipitaceae</taxon>
        <taxon>Hirsutella</taxon>
    </lineage>
</organism>
<dbReference type="SUPFAM" id="SSF50129">
    <property type="entry name" value="GroES-like"/>
    <property type="match status" value="1"/>
</dbReference>
<evidence type="ECO:0000313" key="7">
    <source>
        <dbReference type="Proteomes" id="UP000054481"/>
    </source>
</evidence>
<dbReference type="InterPro" id="IPR036291">
    <property type="entry name" value="NAD(P)-bd_dom_sf"/>
</dbReference>
<dbReference type="InterPro" id="IPR041694">
    <property type="entry name" value="ADH_N_2"/>
</dbReference>
<protein>
    <recommendedName>
        <fullName evidence="3">Dehydrogenase FUB6</fullName>
    </recommendedName>
    <alternativeName>
        <fullName evidence="4">Fusaric acid biosynthesis protein 6</fullName>
    </alternativeName>
</protein>
<proteinExistence type="predicted"/>
<dbReference type="GO" id="GO:0016628">
    <property type="term" value="F:oxidoreductase activity, acting on the CH-CH group of donors, NAD or NADP as acceptor"/>
    <property type="evidence" value="ECO:0007669"/>
    <property type="project" value="InterPro"/>
</dbReference>
<evidence type="ECO:0000259" key="5">
    <source>
        <dbReference type="SMART" id="SM00829"/>
    </source>
</evidence>
<reference evidence="6 7" key="1">
    <citation type="journal article" date="2014" name="Genome Biol. Evol.">
        <title>Comparative genomics and transcriptomics analyses reveal divergent lifestyle features of nematode endoparasitic fungus Hirsutella minnesotensis.</title>
        <authorList>
            <person name="Lai Y."/>
            <person name="Liu K."/>
            <person name="Zhang X."/>
            <person name="Zhang X."/>
            <person name="Li K."/>
            <person name="Wang N."/>
            <person name="Shu C."/>
            <person name="Wu Y."/>
            <person name="Wang C."/>
            <person name="Bushley K.E."/>
            <person name="Xiang M."/>
            <person name="Liu X."/>
        </authorList>
    </citation>
    <scope>NUCLEOTIDE SEQUENCE [LARGE SCALE GENOMIC DNA]</scope>
    <source>
        <strain evidence="6 7">3608</strain>
    </source>
</reference>
<dbReference type="OrthoDB" id="809632at2759"/>
<dbReference type="InterPro" id="IPR013149">
    <property type="entry name" value="ADH-like_C"/>
</dbReference>
<dbReference type="PANTHER" id="PTHR43205:SF7">
    <property type="entry name" value="PROSTAGLANDIN REDUCTASE 1"/>
    <property type="match status" value="1"/>
</dbReference>
<evidence type="ECO:0000256" key="1">
    <source>
        <dbReference type="ARBA" id="ARBA00004685"/>
    </source>
</evidence>
<evidence type="ECO:0000256" key="3">
    <source>
        <dbReference type="ARBA" id="ARBA00069006"/>
    </source>
</evidence>
<dbReference type="PANTHER" id="PTHR43205">
    <property type="entry name" value="PROSTAGLANDIN REDUCTASE"/>
    <property type="match status" value="1"/>
</dbReference>
<dbReference type="FunFam" id="3.40.50.720:FF:000121">
    <property type="entry name" value="Prostaglandin reductase 2"/>
    <property type="match status" value="1"/>
</dbReference>
<evidence type="ECO:0000256" key="2">
    <source>
        <dbReference type="ARBA" id="ARBA00023002"/>
    </source>
</evidence>
<dbReference type="CDD" id="cd05288">
    <property type="entry name" value="PGDH"/>
    <property type="match status" value="1"/>
</dbReference>
<dbReference type="AlphaFoldDB" id="A0A0F8A080"/>
<dbReference type="SUPFAM" id="SSF51735">
    <property type="entry name" value="NAD(P)-binding Rossmann-fold domains"/>
    <property type="match status" value="1"/>
</dbReference>
<keyword evidence="2" id="KW-0560">Oxidoreductase</keyword>
<sequence length="348" mass="37595">MAPSKSLIFAKIPDGEPVMGEHMTIETRDVDISTAPAGGLAVEVLYMSLDPYQRRRMRDPSIKSYVPAFQVGKPVASWTVSRVLRSDLPGYAEGDLVRAMTDMAQYARIEGPMIAKTATKVDNSLGLDLGCFLGPLGIAGQTAWSGLYEIGKPKRGETIFVSSAAGAVGQIVGQVAKREGLTVIGSVGSDDKLDFITRELGFDAGFNYKKEAPIDALRRLAPNGIDIYFDNVGADHLEAAIEVMNFQGRIVACGMISEYNKPLSECKGVSNLRYIVSKSITMRGYIYTDPDFGPAYEERLLASLPKWLSDGSVKAKLDITNGIENAGDAFIGMLRGQNYGKAMVKVTA</sequence>
<dbReference type="Proteomes" id="UP000054481">
    <property type="component" value="Unassembled WGS sequence"/>
</dbReference>
<gene>
    <name evidence="6" type="ORF">HIM_05623</name>
</gene>
<dbReference type="InterPro" id="IPR011032">
    <property type="entry name" value="GroES-like_sf"/>
</dbReference>
<evidence type="ECO:0000313" key="6">
    <source>
        <dbReference type="EMBL" id="KJZ75137.1"/>
    </source>
</evidence>
<dbReference type="Pfam" id="PF00107">
    <property type="entry name" value="ADH_zinc_N"/>
    <property type="match status" value="1"/>
</dbReference>
<dbReference type="SMART" id="SM00829">
    <property type="entry name" value="PKS_ER"/>
    <property type="match status" value="1"/>
</dbReference>